<evidence type="ECO:0000259" key="4">
    <source>
        <dbReference type="Pfam" id="PF13610"/>
    </source>
</evidence>
<dbReference type="InterPro" id="IPR032874">
    <property type="entry name" value="DDE_dom"/>
</dbReference>
<dbReference type="Pfam" id="PF13610">
    <property type="entry name" value="DDE_Tnp_IS240"/>
    <property type="match status" value="1"/>
</dbReference>
<dbReference type="GO" id="GO:0032196">
    <property type="term" value="P:transposition"/>
    <property type="evidence" value="ECO:0007669"/>
    <property type="project" value="UniProtKB-KW"/>
</dbReference>
<name>A0A1H2CW89_9ACTN</name>
<dbReference type="RefSeq" id="WP_092551011.1">
    <property type="nucleotide sequence ID" value="NZ_BOMJ01000111.1"/>
</dbReference>
<evidence type="ECO:0000256" key="1">
    <source>
        <dbReference type="ARBA" id="ARBA00022578"/>
    </source>
</evidence>
<reference evidence="5 6" key="1">
    <citation type="submission" date="2016-10" db="EMBL/GenBank/DDBJ databases">
        <authorList>
            <person name="de Groot N.N."/>
        </authorList>
    </citation>
    <scope>NUCLEOTIDE SEQUENCE [LARGE SCALE GENOMIC DNA]</scope>
    <source>
        <strain evidence="5 6">DSM 43941</strain>
    </source>
</reference>
<dbReference type="AlphaFoldDB" id="A0A1H2CW89"/>
<dbReference type="InterPro" id="IPR012337">
    <property type="entry name" value="RNaseH-like_sf"/>
</dbReference>
<dbReference type="PANTHER" id="PTHR35528">
    <property type="entry name" value="BLL1675 PROTEIN"/>
    <property type="match status" value="1"/>
</dbReference>
<organism evidence="5 6">
    <name type="scientific">Actinoplanes derwentensis</name>
    <dbReference type="NCBI Taxonomy" id="113562"/>
    <lineage>
        <taxon>Bacteria</taxon>
        <taxon>Bacillati</taxon>
        <taxon>Actinomycetota</taxon>
        <taxon>Actinomycetes</taxon>
        <taxon>Micromonosporales</taxon>
        <taxon>Micromonosporaceae</taxon>
        <taxon>Actinoplanes</taxon>
    </lineage>
</organism>
<keyword evidence="3" id="KW-0233">DNA recombination</keyword>
<feature type="domain" description="DDE" evidence="4">
    <location>
        <begin position="84"/>
        <end position="215"/>
    </location>
</feature>
<dbReference type="OrthoDB" id="1376408at2"/>
<dbReference type="InterPro" id="IPR047930">
    <property type="entry name" value="Transpos_IS6"/>
</dbReference>
<dbReference type="PANTHER" id="PTHR35528:SF3">
    <property type="entry name" value="BLL1675 PROTEIN"/>
    <property type="match status" value="1"/>
</dbReference>
<evidence type="ECO:0000313" key="6">
    <source>
        <dbReference type="Proteomes" id="UP000198688"/>
    </source>
</evidence>
<accession>A0A1H2CW89</accession>
<dbReference type="Proteomes" id="UP000198688">
    <property type="component" value="Chromosome I"/>
</dbReference>
<protein>
    <submittedName>
        <fullName evidence="5">Transposase (Or an inactivated derivative)</fullName>
    </submittedName>
</protein>
<dbReference type="STRING" id="113562.SAMN04489716_7029"/>
<evidence type="ECO:0000256" key="2">
    <source>
        <dbReference type="ARBA" id="ARBA00023125"/>
    </source>
</evidence>
<evidence type="ECO:0000256" key="3">
    <source>
        <dbReference type="ARBA" id="ARBA00023172"/>
    </source>
</evidence>
<sequence length="239" mass="27176">MRSSARSRSWSAPSSAFTGFRFPPEVIVVAVRWYLRYNLSYRDVEELLAERGIEADHVTVYRWVQRFTPLLADAARFARRSPGDRWFVDETYVKVNGVWRYVYRAIDQHGQVIDVLVSARRGAAAARRFFTRALKVLKVAPAEVVTDAAAVYPAVLADLVPAAWHHVEQYANNPVEADHSRLKQRLRPMRGLRTDRTAQTVIAGHAFVQNLRRGHYEIATETPSRQRVAAAFTELATAI</sequence>
<dbReference type="GO" id="GO:0006310">
    <property type="term" value="P:DNA recombination"/>
    <property type="evidence" value="ECO:0007669"/>
    <property type="project" value="UniProtKB-KW"/>
</dbReference>
<keyword evidence="6" id="KW-1185">Reference proteome</keyword>
<keyword evidence="2" id="KW-0238">DNA-binding</keyword>
<dbReference type="EMBL" id="LT629758">
    <property type="protein sequence ID" value="SDT74589.1"/>
    <property type="molecule type" value="Genomic_DNA"/>
</dbReference>
<keyword evidence="1" id="KW-0815">Transposition</keyword>
<proteinExistence type="predicted"/>
<gene>
    <name evidence="5" type="ORF">SAMN04489716_7029</name>
</gene>
<dbReference type="InterPro" id="IPR052183">
    <property type="entry name" value="IS_Transposase"/>
</dbReference>
<dbReference type="SUPFAM" id="SSF53098">
    <property type="entry name" value="Ribonuclease H-like"/>
    <property type="match status" value="1"/>
</dbReference>
<dbReference type="GO" id="GO:0003677">
    <property type="term" value="F:DNA binding"/>
    <property type="evidence" value="ECO:0007669"/>
    <property type="project" value="UniProtKB-KW"/>
</dbReference>
<evidence type="ECO:0000313" key="5">
    <source>
        <dbReference type="EMBL" id="SDT74589.1"/>
    </source>
</evidence>
<dbReference type="NCBIfam" id="NF033587">
    <property type="entry name" value="transpos_IS6"/>
    <property type="match status" value="1"/>
</dbReference>